<organism evidence="3 4">
    <name type="scientific">Toxocara canis</name>
    <name type="common">Canine roundworm</name>
    <dbReference type="NCBI Taxonomy" id="6265"/>
    <lineage>
        <taxon>Eukaryota</taxon>
        <taxon>Metazoa</taxon>
        <taxon>Ecdysozoa</taxon>
        <taxon>Nematoda</taxon>
        <taxon>Chromadorea</taxon>
        <taxon>Rhabditida</taxon>
        <taxon>Spirurina</taxon>
        <taxon>Ascaridomorpha</taxon>
        <taxon>Ascaridoidea</taxon>
        <taxon>Toxocaridae</taxon>
        <taxon>Toxocara</taxon>
    </lineage>
</organism>
<sequence length="209" mass="23302">MLVELNAKLTLAAVKLDRRVAACSLLSIPEGKWRTFTRLVYVHFISAALLFTFGVICFCLGMQYSGMYTEVNCANGTNIWIPLLNLVHPYANFTKAAFHIKRAGCLHRVDLVITALVAEGFSAIVSFSGLFTLRTLHLHWPAFIHCLGLCIMMFMMLAPIIDSALASSRWLQTAKHPLDCWASNFTWIDLALSLLASLNGLPFETNCFI</sequence>
<accession>A0A183UI45</accession>
<protein>
    <submittedName>
        <fullName evidence="4">Cation_ATPase_C domain-containing protein</fullName>
    </submittedName>
</protein>
<keyword evidence="1" id="KW-0812">Transmembrane</keyword>
<evidence type="ECO:0000313" key="4">
    <source>
        <dbReference type="WBParaSite" id="TCNE_0000816501-mRNA-1"/>
    </source>
</evidence>
<keyword evidence="1" id="KW-0472">Membrane</keyword>
<dbReference type="Proteomes" id="UP000050794">
    <property type="component" value="Unassembled WGS sequence"/>
</dbReference>
<feature type="transmembrane region" description="Helical" evidence="1">
    <location>
        <begin position="139"/>
        <end position="161"/>
    </location>
</feature>
<name>A0A183UI45_TOXCA</name>
<feature type="transmembrane region" description="Helical" evidence="1">
    <location>
        <begin position="111"/>
        <end position="133"/>
    </location>
</feature>
<keyword evidence="3" id="KW-1185">Reference proteome</keyword>
<reference evidence="4" key="1">
    <citation type="submission" date="2016-06" db="UniProtKB">
        <authorList>
            <consortium name="WormBaseParasite"/>
        </authorList>
    </citation>
    <scope>IDENTIFICATION</scope>
</reference>
<keyword evidence="1" id="KW-1133">Transmembrane helix</keyword>
<dbReference type="WBParaSite" id="TCNE_0000816501-mRNA-1">
    <property type="protein sequence ID" value="TCNE_0000816501-mRNA-1"/>
    <property type="gene ID" value="TCNE_0000816501"/>
</dbReference>
<feature type="transmembrane region" description="Helical" evidence="1">
    <location>
        <begin position="40"/>
        <end position="60"/>
    </location>
</feature>
<dbReference type="EMBL" id="UYWY01019839">
    <property type="protein sequence ID" value="VDM39486.1"/>
    <property type="molecule type" value="Genomic_DNA"/>
</dbReference>
<reference evidence="2 3" key="2">
    <citation type="submission" date="2018-11" db="EMBL/GenBank/DDBJ databases">
        <authorList>
            <consortium name="Pathogen Informatics"/>
        </authorList>
    </citation>
    <scope>NUCLEOTIDE SEQUENCE [LARGE SCALE GENOMIC DNA]</scope>
</reference>
<evidence type="ECO:0000256" key="1">
    <source>
        <dbReference type="SAM" id="Phobius"/>
    </source>
</evidence>
<proteinExistence type="predicted"/>
<evidence type="ECO:0000313" key="3">
    <source>
        <dbReference type="Proteomes" id="UP000050794"/>
    </source>
</evidence>
<dbReference type="AlphaFoldDB" id="A0A183UI45"/>
<gene>
    <name evidence="2" type="ORF">TCNE_LOCUS8165</name>
</gene>
<evidence type="ECO:0000313" key="2">
    <source>
        <dbReference type="EMBL" id="VDM39486.1"/>
    </source>
</evidence>